<sequence length="217" mass="24810">MDTIASRREFLKKLALGSLVILGGSGTATAAVRHVIHPVKHRHKPGHEPVFHAFDRSVHPRNTAPYPHTFEHKTLAFEHTHTGDKLKLTYFERGRYIKEALHEINYLLRDFRTDTIHPIDTALLDQLFMLKQTLGVNKPFHIISGYRSPFTNAQLRRYSHGVAEHSFHMQGRAIDIRLEGISPKIVRNAALAIAQGGVGYYPRDNFVHLDTGHFRTW</sequence>
<evidence type="ECO:0000313" key="13">
    <source>
        <dbReference type="EMBL" id="EIC29927.1"/>
    </source>
</evidence>
<dbReference type="GO" id="GO:0008237">
    <property type="term" value="F:metallopeptidase activity"/>
    <property type="evidence" value="ECO:0007669"/>
    <property type="project" value="UniProtKB-KW"/>
</dbReference>
<keyword evidence="7" id="KW-0862">Zinc</keyword>
<dbReference type="Gene3D" id="3.30.1380.10">
    <property type="match status" value="1"/>
</dbReference>
<dbReference type="Pfam" id="PF05951">
    <property type="entry name" value="Peptidase_M15_2"/>
    <property type="match status" value="1"/>
</dbReference>
<dbReference type="GO" id="GO:0071555">
    <property type="term" value="P:cell wall organization"/>
    <property type="evidence" value="ECO:0007669"/>
    <property type="project" value="UniProtKB-KW"/>
</dbReference>
<evidence type="ECO:0000313" key="14">
    <source>
        <dbReference type="Proteomes" id="UP000005090"/>
    </source>
</evidence>
<gene>
    <name evidence="13" type="ORF">Metal_2175</name>
</gene>
<dbReference type="GO" id="GO:0006508">
    <property type="term" value="P:proteolysis"/>
    <property type="evidence" value="ECO:0007669"/>
    <property type="project" value="UniProtKB-KW"/>
</dbReference>
<comment type="cofactor">
    <cofactor evidence="1">
        <name>Zn(2+)</name>
        <dbReference type="ChEBI" id="CHEBI:29105"/>
    </cofactor>
</comment>
<evidence type="ECO:0000256" key="2">
    <source>
        <dbReference type="ARBA" id="ARBA00004776"/>
    </source>
</evidence>
<dbReference type="SUPFAM" id="SSF55166">
    <property type="entry name" value="Hedgehog/DD-peptidase"/>
    <property type="match status" value="1"/>
</dbReference>
<keyword evidence="5 12" id="KW-0732">Signal</keyword>
<dbReference type="HOGENOM" id="CLU_080400_2_0_6"/>
<dbReference type="RefSeq" id="WP_005372178.1">
    <property type="nucleotide sequence ID" value="NZ_CM001475.1"/>
</dbReference>
<feature type="chain" id="PRO_5003613767" description="Murein endopeptidase K" evidence="12">
    <location>
        <begin position="31"/>
        <end position="217"/>
    </location>
</feature>
<dbReference type="PROSITE" id="PS51318">
    <property type="entry name" value="TAT"/>
    <property type="match status" value="1"/>
</dbReference>
<comment type="pathway">
    <text evidence="2">Cell wall biogenesis; cell wall polysaccharide biosynthesis.</text>
</comment>
<dbReference type="STRING" id="686340.Metal_2175"/>
<keyword evidence="3" id="KW-0645">Protease</keyword>
<evidence type="ECO:0000256" key="8">
    <source>
        <dbReference type="ARBA" id="ARBA00023049"/>
    </source>
</evidence>
<dbReference type="InterPro" id="IPR009045">
    <property type="entry name" value="Zn_M74/Hedgehog-like"/>
</dbReference>
<organism evidence="13 14">
    <name type="scientific">Methylomicrobium album BG8</name>
    <dbReference type="NCBI Taxonomy" id="686340"/>
    <lineage>
        <taxon>Bacteria</taxon>
        <taxon>Pseudomonadati</taxon>
        <taxon>Pseudomonadota</taxon>
        <taxon>Gammaproteobacteria</taxon>
        <taxon>Methylococcales</taxon>
        <taxon>Methylococcaceae</taxon>
        <taxon>Methylomicrobium</taxon>
    </lineage>
</organism>
<keyword evidence="14" id="KW-1185">Reference proteome</keyword>
<evidence type="ECO:0000256" key="6">
    <source>
        <dbReference type="ARBA" id="ARBA00022801"/>
    </source>
</evidence>
<evidence type="ECO:0000256" key="4">
    <source>
        <dbReference type="ARBA" id="ARBA00022723"/>
    </source>
</evidence>
<proteinExistence type="inferred from homology"/>
<name>H8GRA0_METAL</name>
<reference evidence="13 14" key="1">
    <citation type="journal article" date="2013" name="Genome Announc.">
        <title>Genome Sequence of the Obligate Gammaproteobacterial Methanotroph Methylomicrobium album Strain BG8.</title>
        <authorList>
            <person name="Kits K.D."/>
            <person name="Kalyuzhnaya M.G."/>
            <person name="Klotz M.G."/>
            <person name="Jetten M.S."/>
            <person name="Op den Camp H.J."/>
            <person name="Vuilleumier S."/>
            <person name="Bringel F."/>
            <person name="Dispirito A.A."/>
            <person name="Murrell J.C."/>
            <person name="Bruce D."/>
            <person name="Cheng J.F."/>
            <person name="Copeland A."/>
            <person name="Goodwin L."/>
            <person name="Hauser L."/>
            <person name="Lajus A."/>
            <person name="Land M.L."/>
            <person name="Lapidus A."/>
            <person name="Lucas S."/>
            <person name="Medigue C."/>
            <person name="Pitluck S."/>
            <person name="Woyke T."/>
            <person name="Zeytun A."/>
            <person name="Stein L.Y."/>
        </authorList>
    </citation>
    <scope>NUCLEOTIDE SEQUENCE [LARGE SCALE GENOMIC DNA]</scope>
    <source>
        <strain evidence="13 14">BG8</strain>
    </source>
</reference>
<dbReference type="GO" id="GO:0046872">
    <property type="term" value="F:metal ion binding"/>
    <property type="evidence" value="ECO:0007669"/>
    <property type="project" value="UniProtKB-KW"/>
</dbReference>
<feature type="signal peptide" evidence="12">
    <location>
        <begin position="1"/>
        <end position="30"/>
    </location>
</feature>
<dbReference type="PANTHER" id="PTHR37425">
    <property type="match status" value="1"/>
</dbReference>
<dbReference type="eggNOG" id="COG3108">
    <property type="taxonomic scope" value="Bacteria"/>
</dbReference>
<protein>
    <recommendedName>
        <fullName evidence="11">Murein endopeptidase K</fullName>
    </recommendedName>
</protein>
<evidence type="ECO:0000256" key="7">
    <source>
        <dbReference type="ARBA" id="ARBA00022833"/>
    </source>
</evidence>
<keyword evidence="4" id="KW-0479">Metal-binding</keyword>
<dbReference type="Proteomes" id="UP000005090">
    <property type="component" value="Chromosome"/>
</dbReference>
<evidence type="ECO:0000256" key="1">
    <source>
        <dbReference type="ARBA" id="ARBA00001947"/>
    </source>
</evidence>
<evidence type="ECO:0000256" key="10">
    <source>
        <dbReference type="ARBA" id="ARBA00093448"/>
    </source>
</evidence>
<keyword evidence="8" id="KW-0482">Metalloprotease</keyword>
<evidence type="ECO:0000256" key="3">
    <source>
        <dbReference type="ARBA" id="ARBA00022670"/>
    </source>
</evidence>
<accession>H8GRA0</accession>
<dbReference type="AlphaFoldDB" id="H8GRA0"/>
<evidence type="ECO:0000256" key="5">
    <source>
        <dbReference type="ARBA" id="ARBA00022729"/>
    </source>
</evidence>
<keyword evidence="6" id="KW-0378">Hydrolase</keyword>
<comment type="similarity">
    <text evidence="10">Belongs to the peptidase M15 family.</text>
</comment>
<evidence type="ECO:0000256" key="9">
    <source>
        <dbReference type="ARBA" id="ARBA00023316"/>
    </source>
</evidence>
<dbReference type="InterPro" id="IPR006311">
    <property type="entry name" value="TAT_signal"/>
</dbReference>
<dbReference type="PANTHER" id="PTHR37425:SF1">
    <property type="entry name" value="OUTER MEMBRANE PROTEIN"/>
    <property type="match status" value="1"/>
</dbReference>
<evidence type="ECO:0000256" key="12">
    <source>
        <dbReference type="SAM" id="SignalP"/>
    </source>
</evidence>
<dbReference type="EMBL" id="CM001475">
    <property type="protein sequence ID" value="EIC29927.1"/>
    <property type="molecule type" value="Genomic_DNA"/>
</dbReference>
<evidence type="ECO:0000256" key="11">
    <source>
        <dbReference type="ARBA" id="ARBA00093666"/>
    </source>
</evidence>
<dbReference type="InterPro" id="IPR010275">
    <property type="entry name" value="MepK"/>
</dbReference>
<keyword evidence="9" id="KW-0961">Cell wall biogenesis/degradation</keyword>